<dbReference type="Proteomes" id="UP000494040">
    <property type="component" value="Unassembled WGS sequence"/>
</dbReference>
<comment type="similarity">
    <text evidence="2">Belongs to the glutamate-gated ion channel (TC 1.A.10.1) family.</text>
</comment>
<keyword evidence="13" id="KW-1185">Reference proteome</keyword>
<dbReference type="KEGG" id="clec:106669670"/>
<keyword evidence="5 9" id="KW-1133">Transmembrane helix</keyword>
<feature type="transmembrane region" description="Helical" evidence="9">
    <location>
        <begin position="408"/>
        <end position="431"/>
    </location>
</feature>
<dbReference type="OMA" id="TFCELYN"/>
<evidence type="ECO:0000256" key="9">
    <source>
        <dbReference type="SAM" id="Phobius"/>
    </source>
</evidence>
<protein>
    <recommendedName>
        <fullName evidence="11">Ionotropic glutamate receptor C-terminal domain-containing protein</fullName>
    </recommendedName>
</protein>
<keyword evidence="7" id="KW-0675">Receptor</keyword>
<evidence type="ECO:0000256" key="8">
    <source>
        <dbReference type="ARBA" id="ARBA00023180"/>
    </source>
</evidence>
<organism evidence="12 13">
    <name type="scientific">Cimex lectularius</name>
    <name type="common">Bed bug</name>
    <name type="synonym">Acanthia lectularia</name>
    <dbReference type="NCBI Taxonomy" id="79782"/>
    <lineage>
        <taxon>Eukaryota</taxon>
        <taxon>Metazoa</taxon>
        <taxon>Ecdysozoa</taxon>
        <taxon>Arthropoda</taxon>
        <taxon>Hexapoda</taxon>
        <taxon>Insecta</taxon>
        <taxon>Pterygota</taxon>
        <taxon>Neoptera</taxon>
        <taxon>Paraneoptera</taxon>
        <taxon>Hemiptera</taxon>
        <taxon>Heteroptera</taxon>
        <taxon>Panheteroptera</taxon>
        <taxon>Cimicomorpha</taxon>
        <taxon>Cimicidae</taxon>
        <taxon>Cimex</taxon>
    </lineage>
</organism>
<keyword evidence="3" id="KW-1003">Cell membrane</keyword>
<keyword evidence="10" id="KW-0732">Signal</keyword>
<keyword evidence="4 9" id="KW-0812">Transmembrane</keyword>
<sequence>MDVTGSCFFMITAMSLMIVKGQIIPHMEEPVSVALDQLVYEVTSQYMDGVNCLVWVTNRGSPYEWNPSMFSPHVIVASADSVQEILKYSFDYNCQGYIVQTSSPEEFLNKWELTQSNHLRRHNPKMLFLPWDDRAYSDVLFNSEVANFLSDLLAIQVLENGPTPDDIIFEIVTNNFYEAIDTPDHEASIVLGVWPLNLTSNWFPDKISDLKGKTIKYATLQYPPYAQLTPEFDGMDVRLAQTFCEHYNCSLIPVSDDNLWGELWENKSGNGIVGNVYMGKADIGGGAVYLWYNEYKNLDFSYPYLESRVTVLVPKPRQLPEWSIPIIAFSPAMWGVQFASIAITAVLLFTVNKNAEKIAPGIEERRKGEFATFSGIVMRSFGMALLQPPGMRLISGSVLQRFFTLFEILFLLFTTIYSGALSSVLTVPVYYPPIDSPRALYKSGITWMADHDAWVYSLQQATQPYLQGLVKQFEAHETNNLIAYSKKGGYGFAIEIMAAGHVTHTAHLSGEMILGLHVMKKELYTSPSVTIFRKGSPYAEKFNWLVHRCLDAGLFLTWETHSTIKYLSSRLQTALKLSESSGHELDHPVKLKLIHVQGAFILLCFGSSAAIIIFLIEIYYHKLVKK</sequence>
<evidence type="ECO:0000256" key="10">
    <source>
        <dbReference type="SAM" id="SignalP"/>
    </source>
</evidence>
<comment type="subcellular location">
    <subcellularLocation>
        <location evidence="1">Cell membrane</location>
        <topology evidence="1">Multi-pass membrane protein</topology>
    </subcellularLocation>
</comment>
<dbReference type="Pfam" id="PF00060">
    <property type="entry name" value="Lig_chan"/>
    <property type="match status" value="1"/>
</dbReference>
<keyword evidence="6 9" id="KW-0472">Membrane</keyword>
<evidence type="ECO:0000256" key="7">
    <source>
        <dbReference type="ARBA" id="ARBA00023170"/>
    </source>
</evidence>
<dbReference type="AlphaFoldDB" id="A0A8I6S7N2"/>
<reference evidence="12" key="1">
    <citation type="submission" date="2022-01" db="UniProtKB">
        <authorList>
            <consortium name="EnsemblMetazoa"/>
        </authorList>
    </citation>
    <scope>IDENTIFICATION</scope>
</reference>
<dbReference type="EnsemblMetazoa" id="XM_014399305.2">
    <property type="protein sequence ID" value="XP_014254791.1"/>
    <property type="gene ID" value="LOC106669670"/>
</dbReference>
<feature type="transmembrane region" description="Helical" evidence="9">
    <location>
        <begin position="322"/>
        <end position="349"/>
    </location>
</feature>
<dbReference type="InterPro" id="IPR052192">
    <property type="entry name" value="Insect_Ionotropic_Sensory_Rcpt"/>
</dbReference>
<accession>A0A8I6S7N2</accession>
<dbReference type="GO" id="GO:0050906">
    <property type="term" value="P:detection of stimulus involved in sensory perception"/>
    <property type="evidence" value="ECO:0007669"/>
    <property type="project" value="UniProtKB-ARBA"/>
</dbReference>
<dbReference type="GO" id="GO:0015276">
    <property type="term" value="F:ligand-gated monoatomic ion channel activity"/>
    <property type="evidence" value="ECO:0007669"/>
    <property type="project" value="InterPro"/>
</dbReference>
<dbReference type="PANTHER" id="PTHR42643:SF40">
    <property type="entry name" value="IONOTROPIC RECEPTOR 41A-RELATED"/>
    <property type="match status" value="1"/>
</dbReference>
<evidence type="ECO:0000256" key="2">
    <source>
        <dbReference type="ARBA" id="ARBA00008685"/>
    </source>
</evidence>
<feature type="chain" id="PRO_5035179335" description="Ionotropic glutamate receptor C-terminal domain-containing protein" evidence="10">
    <location>
        <begin position="22"/>
        <end position="626"/>
    </location>
</feature>
<dbReference type="GO" id="GO:0005886">
    <property type="term" value="C:plasma membrane"/>
    <property type="evidence" value="ECO:0007669"/>
    <property type="project" value="UniProtKB-SubCell"/>
</dbReference>
<evidence type="ECO:0000313" key="12">
    <source>
        <dbReference type="EnsemblMetazoa" id="XP_014254791.1"/>
    </source>
</evidence>
<evidence type="ECO:0000256" key="5">
    <source>
        <dbReference type="ARBA" id="ARBA00022989"/>
    </source>
</evidence>
<dbReference type="OrthoDB" id="8182981at2759"/>
<keyword evidence="8" id="KW-0325">Glycoprotein</keyword>
<name>A0A8I6S7N2_CIMLE</name>
<evidence type="ECO:0000256" key="3">
    <source>
        <dbReference type="ARBA" id="ARBA00022475"/>
    </source>
</evidence>
<proteinExistence type="inferred from homology"/>
<evidence type="ECO:0000256" key="4">
    <source>
        <dbReference type="ARBA" id="ARBA00022692"/>
    </source>
</evidence>
<feature type="signal peptide" evidence="10">
    <location>
        <begin position="1"/>
        <end position="21"/>
    </location>
</feature>
<dbReference type="Gene3D" id="3.40.190.10">
    <property type="entry name" value="Periplasmic binding protein-like II"/>
    <property type="match status" value="1"/>
</dbReference>
<dbReference type="SUPFAM" id="SSF53850">
    <property type="entry name" value="Periplasmic binding protein-like II"/>
    <property type="match status" value="1"/>
</dbReference>
<dbReference type="RefSeq" id="XP_014254791.1">
    <property type="nucleotide sequence ID" value="XM_014399305.2"/>
</dbReference>
<dbReference type="GeneID" id="106669670"/>
<dbReference type="InterPro" id="IPR001320">
    <property type="entry name" value="Iontro_rcpt_C"/>
</dbReference>
<evidence type="ECO:0000256" key="1">
    <source>
        <dbReference type="ARBA" id="ARBA00004651"/>
    </source>
</evidence>
<dbReference type="Gene3D" id="1.10.287.70">
    <property type="match status" value="1"/>
</dbReference>
<evidence type="ECO:0000313" key="13">
    <source>
        <dbReference type="Proteomes" id="UP000494040"/>
    </source>
</evidence>
<evidence type="ECO:0000259" key="11">
    <source>
        <dbReference type="Pfam" id="PF00060"/>
    </source>
</evidence>
<feature type="domain" description="Ionotropic glutamate receptor C-terminal" evidence="11">
    <location>
        <begin position="332"/>
        <end position="606"/>
    </location>
</feature>
<evidence type="ECO:0000256" key="6">
    <source>
        <dbReference type="ARBA" id="ARBA00023136"/>
    </source>
</evidence>
<dbReference type="PANTHER" id="PTHR42643">
    <property type="entry name" value="IONOTROPIC RECEPTOR 20A-RELATED"/>
    <property type="match status" value="1"/>
</dbReference>
<feature type="transmembrane region" description="Helical" evidence="9">
    <location>
        <begin position="600"/>
        <end position="620"/>
    </location>
</feature>